<feature type="binding site" evidence="5">
    <location>
        <begin position="12"/>
        <end position="13"/>
    </location>
    <ligand>
        <name>FAD</name>
        <dbReference type="ChEBI" id="CHEBI:57692"/>
    </ligand>
</feature>
<evidence type="ECO:0000256" key="4">
    <source>
        <dbReference type="ARBA" id="ARBA00023002"/>
    </source>
</evidence>
<evidence type="ECO:0000256" key="5">
    <source>
        <dbReference type="PIRSR" id="PIRSR000137-2"/>
    </source>
</evidence>
<dbReference type="InterPro" id="IPR012132">
    <property type="entry name" value="GMC_OxRdtase"/>
</dbReference>
<evidence type="ECO:0000256" key="1">
    <source>
        <dbReference type="ARBA" id="ARBA00010790"/>
    </source>
</evidence>
<dbReference type="Pfam" id="PF05199">
    <property type="entry name" value="GMC_oxred_C"/>
    <property type="match status" value="1"/>
</dbReference>
<comment type="similarity">
    <text evidence="1">Belongs to the GMC oxidoreductase family.</text>
</comment>
<gene>
    <name evidence="8" type="ORF">HGMM_F35B12C25</name>
</gene>
<keyword evidence="3 5" id="KW-0274">FAD</keyword>
<keyword evidence="2" id="KW-0285">Flavoprotein</keyword>
<accession>H5SJ75</accession>
<organism evidence="8">
    <name type="scientific">uncultured Acetothermia bacterium</name>
    <dbReference type="NCBI Taxonomy" id="236499"/>
    <lineage>
        <taxon>Bacteria</taxon>
        <taxon>Candidatus Bipolaricaulota</taxon>
        <taxon>environmental samples</taxon>
    </lineage>
</organism>
<evidence type="ECO:0000259" key="7">
    <source>
        <dbReference type="Pfam" id="PF05199"/>
    </source>
</evidence>
<dbReference type="InterPro" id="IPR007867">
    <property type="entry name" value="GMC_OxRtase_C"/>
</dbReference>
<evidence type="ECO:0000313" key="8">
    <source>
        <dbReference type="EMBL" id="BAL56211.1"/>
    </source>
</evidence>
<evidence type="ECO:0000259" key="6">
    <source>
        <dbReference type="Pfam" id="PF00732"/>
    </source>
</evidence>
<feature type="domain" description="Glucose-methanol-choline oxidoreductase N-terminal" evidence="6">
    <location>
        <begin position="52"/>
        <end position="266"/>
    </location>
</feature>
<dbReference type="EMBL" id="AP011740">
    <property type="protein sequence ID" value="BAL56211.1"/>
    <property type="molecule type" value="Genomic_DNA"/>
</dbReference>
<dbReference type="PANTHER" id="PTHR46056">
    <property type="entry name" value="LONG-CHAIN-ALCOHOL OXIDASE"/>
    <property type="match status" value="1"/>
</dbReference>
<dbReference type="PIRSF" id="PIRSF000137">
    <property type="entry name" value="Alcohol_oxidase"/>
    <property type="match status" value="1"/>
</dbReference>
<dbReference type="InterPro" id="IPR000172">
    <property type="entry name" value="GMC_OxRdtase_N"/>
</dbReference>
<dbReference type="Gene3D" id="3.50.50.60">
    <property type="entry name" value="FAD/NAD(P)-binding domain"/>
    <property type="match status" value="2"/>
</dbReference>
<evidence type="ECO:0000256" key="2">
    <source>
        <dbReference type="ARBA" id="ARBA00022630"/>
    </source>
</evidence>
<feature type="domain" description="Glucose-methanol-choline oxidoreductase C-terminal" evidence="7">
    <location>
        <begin position="389"/>
        <end position="450"/>
    </location>
</feature>
<evidence type="ECO:0000256" key="3">
    <source>
        <dbReference type="ARBA" id="ARBA00022827"/>
    </source>
</evidence>
<dbReference type="PANTHER" id="PTHR46056:SF12">
    <property type="entry name" value="LONG-CHAIN-ALCOHOL OXIDASE"/>
    <property type="match status" value="1"/>
</dbReference>
<comment type="cofactor">
    <cofactor evidence="5">
        <name>FAD</name>
        <dbReference type="ChEBI" id="CHEBI:57692"/>
    </cofactor>
</comment>
<dbReference type="Pfam" id="PF00732">
    <property type="entry name" value="GMC_oxred_N"/>
    <property type="match status" value="1"/>
</dbReference>
<dbReference type="GO" id="GO:0016614">
    <property type="term" value="F:oxidoreductase activity, acting on CH-OH group of donors"/>
    <property type="evidence" value="ECO:0007669"/>
    <property type="project" value="InterPro"/>
</dbReference>
<proteinExistence type="inferred from homology"/>
<sequence>MIYDFVIIGSGTSGGVIAYYLTKAGAKCLLLEAGKAFSAQTFPDNEMNYSAQMFWNGGLEFNTDVTLAFLRGKCLGGGSVVNQCLLDHFDDLAWDAWRSTSNIQFFTSAQMAPHYDEIEHNLSIQEIPERYFNRNARLMREGFEKLGYRWKPLRRGQTDCKLDEGNDCIACLGGCHRDSKQSTLVTFIKWAREAGLEVWPEFHAAQIKATSQGVTVIGVQGEQTRREVSAPKVILAGGALGTTALLLRSGFKDKLPALGQGFFCHPQWMVFALFDEPVEAHKGAFQAIKSDDPRFRAQGFKLENVFAPPIGVAMLLPGFGARHHALMKKYRFMGCIEVAVRDTTPGELKLDRSGRLLIRKELGAEDQRRRRAGLAVIEEVFRAVGAREVIVSAVGLGLHLMGGCAIGTDPKSSVVNERFQLHGFPNIFVADSSIFPAAPGINPALTIMALSHRASQSLTS</sequence>
<dbReference type="InterPro" id="IPR036188">
    <property type="entry name" value="FAD/NAD-bd_sf"/>
</dbReference>
<name>H5SJ75_9BACT</name>
<dbReference type="AlphaFoldDB" id="H5SJ75"/>
<reference evidence="8" key="2">
    <citation type="journal article" date="2012" name="PLoS ONE">
        <title>A Deeply Branching Thermophilic Bacterium with an Ancient Acetyl-CoA Pathway Dominates a Subsurface Ecosystem.</title>
        <authorList>
            <person name="Takami H."/>
            <person name="Noguchi H."/>
            <person name="Takaki Y."/>
            <person name="Uchiyama I."/>
            <person name="Toyoda A."/>
            <person name="Nishi S."/>
            <person name="Chee G.-J."/>
            <person name="Arai W."/>
            <person name="Nunoura T."/>
            <person name="Itoh T."/>
            <person name="Hattori M."/>
            <person name="Takai K."/>
        </authorList>
    </citation>
    <scope>NUCLEOTIDE SEQUENCE</scope>
</reference>
<dbReference type="GO" id="GO:0050660">
    <property type="term" value="F:flavin adenine dinucleotide binding"/>
    <property type="evidence" value="ECO:0007669"/>
    <property type="project" value="InterPro"/>
</dbReference>
<dbReference type="SUPFAM" id="SSF51905">
    <property type="entry name" value="FAD/NAD(P)-binding domain"/>
    <property type="match status" value="1"/>
</dbReference>
<keyword evidence="4" id="KW-0560">Oxidoreductase</keyword>
<reference evidence="8" key="1">
    <citation type="journal article" date="2005" name="Environ. Microbiol.">
        <title>Genetic and functional properties of uncultivated thermophilic crenarchaeotes from a subsurface gold mine as revealed by analysis of genome fragments.</title>
        <authorList>
            <person name="Nunoura T."/>
            <person name="Hirayama H."/>
            <person name="Takami H."/>
            <person name="Oida H."/>
            <person name="Nishi S."/>
            <person name="Shimamura S."/>
            <person name="Suzuki Y."/>
            <person name="Inagaki F."/>
            <person name="Takai K."/>
            <person name="Nealson K.H."/>
            <person name="Horikoshi K."/>
        </authorList>
    </citation>
    <scope>NUCLEOTIDE SEQUENCE</scope>
</reference>
<protein>
    <submittedName>
        <fullName evidence="8">Glucose-methanol-choline oxidoreductase</fullName>
    </submittedName>
</protein>